<evidence type="ECO:0000256" key="2">
    <source>
        <dbReference type="SAM" id="SignalP"/>
    </source>
</evidence>
<evidence type="ECO:0000313" key="3">
    <source>
        <dbReference type="EMBL" id="GEP45635.1"/>
    </source>
</evidence>
<evidence type="ECO:0000313" key="4">
    <source>
        <dbReference type="Proteomes" id="UP000321577"/>
    </source>
</evidence>
<accession>A0A512MFW4</accession>
<gene>
    <name evidence="3" type="ORF">BGE01nite_49260</name>
</gene>
<dbReference type="RefSeq" id="WP_176601362.1">
    <property type="nucleotide sequence ID" value="NZ_BKAG01000054.1"/>
</dbReference>
<sequence>MKLSLITLLLFFLVAVTALADSPYRTFTNNQGKRITASVVSSTGSQVVLRTPDGKQYTLPVSSLSTPDQLFLRNRGGQGGMPGPPGASFPPRGMPGMPGPAPAPVPSSVPPPAPVSAGNTSGMDINYAGMTLAPGWMPQRNETKRELLRSLAFYAKATLGNTAPGKEPTPSTVGGFSWLLPVNQAIARLPGGSFKLGERKVEYTCFPAASLTLLSYGGSFTDQGKNFNVLHLLLDAKLCVVSVEFVQQTPKKGLLYEVDGSMEPYYNFLTLTNNASSKKEVVYALQNPSSAVTMIQTVFRDRGFGGGGALMPPGMPPMPAIPGQPGGGPGMPPGVAKMPQDPSLFPGKVYEYVHWYLPAPLARCILKIAEKNGVQAQ</sequence>
<comment type="caution">
    <text evidence="3">The sequence shown here is derived from an EMBL/GenBank/DDBJ whole genome shotgun (WGS) entry which is preliminary data.</text>
</comment>
<organism evidence="3 4">
    <name type="scientific">Brevifollis gellanilyticus</name>
    <dbReference type="NCBI Taxonomy" id="748831"/>
    <lineage>
        <taxon>Bacteria</taxon>
        <taxon>Pseudomonadati</taxon>
        <taxon>Verrucomicrobiota</taxon>
        <taxon>Verrucomicrobiia</taxon>
        <taxon>Verrucomicrobiales</taxon>
        <taxon>Verrucomicrobiaceae</taxon>
    </lineage>
</organism>
<evidence type="ECO:0008006" key="5">
    <source>
        <dbReference type="Google" id="ProtNLM"/>
    </source>
</evidence>
<proteinExistence type="predicted"/>
<dbReference type="EMBL" id="BKAG01000054">
    <property type="protein sequence ID" value="GEP45635.1"/>
    <property type="molecule type" value="Genomic_DNA"/>
</dbReference>
<dbReference type="Proteomes" id="UP000321577">
    <property type="component" value="Unassembled WGS sequence"/>
</dbReference>
<feature type="signal peptide" evidence="2">
    <location>
        <begin position="1"/>
        <end position="20"/>
    </location>
</feature>
<keyword evidence="2" id="KW-0732">Signal</keyword>
<feature type="region of interest" description="Disordered" evidence="1">
    <location>
        <begin position="75"/>
        <end position="110"/>
    </location>
</feature>
<protein>
    <recommendedName>
        <fullName evidence="5">SLA1 homology domain-containing protein</fullName>
    </recommendedName>
</protein>
<reference evidence="3 4" key="1">
    <citation type="submission" date="2019-07" db="EMBL/GenBank/DDBJ databases">
        <title>Whole genome shotgun sequence of Brevifollis gellanilyticus NBRC 108608.</title>
        <authorList>
            <person name="Hosoyama A."/>
            <person name="Uohara A."/>
            <person name="Ohji S."/>
            <person name="Ichikawa N."/>
        </authorList>
    </citation>
    <scope>NUCLEOTIDE SEQUENCE [LARGE SCALE GENOMIC DNA]</scope>
    <source>
        <strain evidence="3 4">NBRC 108608</strain>
    </source>
</reference>
<name>A0A512MFW4_9BACT</name>
<feature type="chain" id="PRO_5022089034" description="SLA1 homology domain-containing protein" evidence="2">
    <location>
        <begin position="21"/>
        <end position="377"/>
    </location>
</feature>
<dbReference type="AlphaFoldDB" id="A0A512MFW4"/>
<keyword evidence="4" id="KW-1185">Reference proteome</keyword>
<feature type="compositionally biased region" description="Pro residues" evidence="1">
    <location>
        <begin position="97"/>
        <end position="110"/>
    </location>
</feature>
<dbReference type="Gene3D" id="2.30.30.700">
    <property type="entry name" value="SLA1 homology domain 1"/>
    <property type="match status" value="1"/>
</dbReference>
<evidence type="ECO:0000256" key="1">
    <source>
        <dbReference type="SAM" id="MobiDB-lite"/>
    </source>
</evidence>